<proteinExistence type="predicted"/>
<dbReference type="AlphaFoldDB" id="A0A8D8R794"/>
<dbReference type="EMBL" id="HBUF01138553">
    <property type="protein sequence ID" value="CAG6645788.1"/>
    <property type="molecule type" value="Transcribed_RNA"/>
</dbReference>
<evidence type="ECO:0000256" key="1">
    <source>
        <dbReference type="SAM" id="SignalP"/>
    </source>
</evidence>
<sequence length="110" mass="12585">MAFLTKSVLAGLLLINIACFARAVSDSAEIPLEKTRRVASGLDKVVRIESLIDRDYMERKNYKANSYNILFTSVQFRKFYHCGVNMVSFHTRPMRDALRLYAIEGTVCLM</sequence>
<organism evidence="2">
    <name type="scientific">Cacopsylla melanoneura</name>
    <dbReference type="NCBI Taxonomy" id="428564"/>
    <lineage>
        <taxon>Eukaryota</taxon>
        <taxon>Metazoa</taxon>
        <taxon>Ecdysozoa</taxon>
        <taxon>Arthropoda</taxon>
        <taxon>Hexapoda</taxon>
        <taxon>Insecta</taxon>
        <taxon>Pterygota</taxon>
        <taxon>Neoptera</taxon>
        <taxon>Paraneoptera</taxon>
        <taxon>Hemiptera</taxon>
        <taxon>Sternorrhyncha</taxon>
        <taxon>Psylloidea</taxon>
        <taxon>Psyllidae</taxon>
        <taxon>Psyllinae</taxon>
        <taxon>Cacopsylla</taxon>
    </lineage>
</organism>
<accession>A0A8D8R794</accession>
<feature type="signal peptide" evidence="1">
    <location>
        <begin position="1"/>
        <end position="23"/>
    </location>
</feature>
<evidence type="ECO:0000313" key="2">
    <source>
        <dbReference type="EMBL" id="CAG6645788.1"/>
    </source>
</evidence>
<keyword evidence="1" id="KW-0732">Signal</keyword>
<feature type="chain" id="PRO_5034452020" evidence="1">
    <location>
        <begin position="24"/>
        <end position="110"/>
    </location>
</feature>
<protein>
    <submittedName>
        <fullName evidence="2">Uncharacterized protein</fullName>
    </submittedName>
</protein>
<name>A0A8D8R794_9HEMI</name>
<reference evidence="2" key="1">
    <citation type="submission" date="2021-05" db="EMBL/GenBank/DDBJ databases">
        <authorList>
            <person name="Alioto T."/>
            <person name="Alioto T."/>
            <person name="Gomez Garrido J."/>
        </authorList>
    </citation>
    <scope>NUCLEOTIDE SEQUENCE</scope>
</reference>